<reference evidence="4 5" key="2">
    <citation type="submission" date="2016-08" db="EMBL/GenBank/DDBJ databases">
        <title>Pervasive Adenine N6-methylation of Active Genes in Fungi.</title>
        <authorList>
            <consortium name="DOE Joint Genome Institute"/>
            <person name="Mondo S.J."/>
            <person name="Dannebaum R.O."/>
            <person name="Kuo R.C."/>
            <person name="Labutti K."/>
            <person name="Haridas S."/>
            <person name="Kuo A."/>
            <person name="Salamov A."/>
            <person name="Ahrendt S.R."/>
            <person name="Lipzen A."/>
            <person name="Sullivan W."/>
            <person name="Andreopoulos W.B."/>
            <person name="Clum A."/>
            <person name="Lindquist E."/>
            <person name="Daum C."/>
            <person name="Ramamoorthy G.K."/>
            <person name="Gryganskyi A."/>
            <person name="Culley D."/>
            <person name="Magnuson J.K."/>
            <person name="James T.Y."/>
            <person name="O'Malley M.A."/>
            <person name="Stajich J.E."/>
            <person name="Spatafora J.W."/>
            <person name="Visel A."/>
            <person name="Grigoriev I.V."/>
        </authorList>
    </citation>
    <scope>NUCLEOTIDE SEQUENCE [LARGE SCALE GENOMIC DNA]</scope>
    <source>
        <strain evidence="5">finn</strain>
    </source>
</reference>
<dbReference type="EMBL" id="MCFH01000018">
    <property type="protein sequence ID" value="ORX51488.1"/>
    <property type="molecule type" value="Genomic_DNA"/>
</dbReference>
<dbReference type="PROSITE" id="PS50297">
    <property type="entry name" value="ANK_REP_REGION"/>
    <property type="match status" value="1"/>
</dbReference>
<dbReference type="Proteomes" id="UP000193719">
    <property type="component" value="Unassembled WGS sequence"/>
</dbReference>
<dbReference type="Gene3D" id="1.25.40.20">
    <property type="entry name" value="Ankyrin repeat-containing domain"/>
    <property type="match status" value="1"/>
</dbReference>
<evidence type="ECO:0000313" key="4">
    <source>
        <dbReference type="EMBL" id="ORX51488.1"/>
    </source>
</evidence>
<dbReference type="InterPro" id="IPR036770">
    <property type="entry name" value="Ankyrin_rpt-contain_sf"/>
</dbReference>
<evidence type="ECO:0000256" key="1">
    <source>
        <dbReference type="ARBA" id="ARBA00022737"/>
    </source>
</evidence>
<keyword evidence="2 3" id="KW-0040">ANK repeat</keyword>
<evidence type="ECO:0000313" key="5">
    <source>
        <dbReference type="Proteomes" id="UP000193719"/>
    </source>
</evidence>
<dbReference type="OrthoDB" id="6781668at2759"/>
<protein>
    <submittedName>
        <fullName evidence="4">Ankyrin</fullName>
    </submittedName>
</protein>
<dbReference type="STRING" id="1754191.A0A1Y1VBP6"/>
<feature type="non-terminal residue" evidence="4">
    <location>
        <position position="107"/>
    </location>
</feature>
<keyword evidence="1" id="KW-0677">Repeat</keyword>
<evidence type="ECO:0000256" key="2">
    <source>
        <dbReference type="ARBA" id="ARBA00023043"/>
    </source>
</evidence>
<dbReference type="SUPFAM" id="SSF48403">
    <property type="entry name" value="Ankyrin repeat"/>
    <property type="match status" value="1"/>
</dbReference>
<comment type="caution">
    <text evidence="4">The sequence shown here is derived from an EMBL/GenBank/DDBJ whole genome shotgun (WGS) entry which is preliminary data.</text>
</comment>
<name>A0A1Y1VBP6_9FUNG</name>
<accession>A0A1Y1VBP6</accession>
<dbReference type="InterPro" id="IPR002110">
    <property type="entry name" value="Ankyrin_rpt"/>
</dbReference>
<gene>
    <name evidence="4" type="ORF">BCR36DRAFT_288064</name>
</gene>
<dbReference type="GO" id="GO:0005737">
    <property type="term" value="C:cytoplasm"/>
    <property type="evidence" value="ECO:0007669"/>
    <property type="project" value="TreeGrafter"/>
</dbReference>
<dbReference type="PANTHER" id="PTHR24198:SF165">
    <property type="entry name" value="ANKYRIN REPEAT-CONTAINING PROTEIN-RELATED"/>
    <property type="match status" value="1"/>
</dbReference>
<dbReference type="PANTHER" id="PTHR24198">
    <property type="entry name" value="ANKYRIN REPEAT AND PROTEIN KINASE DOMAIN-CONTAINING PROTEIN"/>
    <property type="match status" value="1"/>
</dbReference>
<dbReference type="Pfam" id="PF12796">
    <property type="entry name" value="Ank_2"/>
    <property type="match status" value="1"/>
</dbReference>
<dbReference type="PROSITE" id="PS50088">
    <property type="entry name" value="ANK_REPEAT"/>
    <property type="match status" value="1"/>
</dbReference>
<dbReference type="SMART" id="SM00248">
    <property type="entry name" value="ANK"/>
    <property type="match status" value="2"/>
</dbReference>
<sequence length="107" mass="12146">MIVKILANYAVDITKKSIYLPVLKTASENGYLDILQYLLDVGNVDINEVFSYGFTALMIAVKKDLLPVVQFLIEHGANIYYKDNNNNTALLLGVRYNRSQIINYLVE</sequence>
<proteinExistence type="predicted"/>
<feature type="repeat" description="ANK" evidence="3">
    <location>
        <begin position="52"/>
        <end position="84"/>
    </location>
</feature>
<evidence type="ECO:0000256" key="3">
    <source>
        <dbReference type="PROSITE-ProRule" id="PRU00023"/>
    </source>
</evidence>
<organism evidence="4 5">
    <name type="scientific">Piromyces finnis</name>
    <dbReference type="NCBI Taxonomy" id="1754191"/>
    <lineage>
        <taxon>Eukaryota</taxon>
        <taxon>Fungi</taxon>
        <taxon>Fungi incertae sedis</taxon>
        <taxon>Chytridiomycota</taxon>
        <taxon>Chytridiomycota incertae sedis</taxon>
        <taxon>Neocallimastigomycetes</taxon>
        <taxon>Neocallimastigales</taxon>
        <taxon>Neocallimastigaceae</taxon>
        <taxon>Piromyces</taxon>
    </lineage>
</organism>
<dbReference type="AlphaFoldDB" id="A0A1Y1VBP6"/>
<keyword evidence="5" id="KW-1185">Reference proteome</keyword>
<reference evidence="4 5" key="1">
    <citation type="submission" date="2016-08" db="EMBL/GenBank/DDBJ databases">
        <title>Genomes of anaerobic fungi encode conserved fungal cellulosomes for biomass hydrolysis.</title>
        <authorList>
            <consortium name="DOE Joint Genome Institute"/>
            <person name="Haitjema C.H."/>
            <person name="Gilmore S.P."/>
            <person name="Henske J.K."/>
            <person name="Solomon K.V."/>
            <person name="De Groot R."/>
            <person name="Kuo A."/>
            <person name="Mondo S.J."/>
            <person name="Salamov A.A."/>
            <person name="Labutti K."/>
            <person name="Zhao Z."/>
            <person name="Chiniquy J."/>
            <person name="Barry K."/>
            <person name="Brewer H.M."/>
            <person name="Purvine S.O."/>
            <person name="Wright A.T."/>
            <person name="Boxma B."/>
            <person name="Van Alen T."/>
            <person name="Hackstein J.H."/>
            <person name="Baker S.E."/>
            <person name="Grigoriev I.V."/>
            <person name="O'Malley M.A."/>
        </authorList>
    </citation>
    <scope>NUCLEOTIDE SEQUENCE [LARGE SCALE GENOMIC DNA]</scope>
    <source>
        <strain evidence="5">finn</strain>
    </source>
</reference>